<dbReference type="Proteomes" id="UP000683360">
    <property type="component" value="Unassembled WGS sequence"/>
</dbReference>
<proteinExistence type="predicted"/>
<name>A0A8S3Q164_MYTED</name>
<organism evidence="1 2">
    <name type="scientific">Mytilus edulis</name>
    <name type="common">Blue mussel</name>
    <dbReference type="NCBI Taxonomy" id="6550"/>
    <lineage>
        <taxon>Eukaryota</taxon>
        <taxon>Metazoa</taxon>
        <taxon>Spiralia</taxon>
        <taxon>Lophotrochozoa</taxon>
        <taxon>Mollusca</taxon>
        <taxon>Bivalvia</taxon>
        <taxon>Autobranchia</taxon>
        <taxon>Pteriomorphia</taxon>
        <taxon>Mytilida</taxon>
        <taxon>Mytiloidea</taxon>
        <taxon>Mytilidae</taxon>
        <taxon>Mytilinae</taxon>
        <taxon>Mytilus</taxon>
    </lineage>
</organism>
<evidence type="ECO:0000313" key="1">
    <source>
        <dbReference type="EMBL" id="CAG2189678.1"/>
    </source>
</evidence>
<sequence>MFTKYCIYNEIRILETAENERVRLVSDQTSSVVGREELDEILQADPLLGFPQCCRIFSEKRKLENYTNCIISLLYGPDENVGLTLYIIKKVNPTWLNIDAILVECLERNHTDIIEWILQNVDPDLFDEDLLFLKINESYFNADKEENDGKPKYECIVEMLLKTSRVKHSDPKKTCRSSNSQ</sequence>
<comment type="caution">
    <text evidence="1">The sequence shown here is derived from an EMBL/GenBank/DDBJ whole genome shotgun (WGS) entry which is preliminary data.</text>
</comment>
<gene>
    <name evidence="1" type="ORF">MEDL_5028</name>
</gene>
<dbReference type="AlphaFoldDB" id="A0A8S3Q164"/>
<keyword evidence="2" id="KW-1185">Reference proteome</keyword>
<dbReference type="OrthoDB" id="6092734at2759"/>
<accession>A0A8S3Q164</accession>
<dbReference type="EMBL" id="CAJPWZ010000300">
    <property type="protein sequence ID" value="CAG2189678.1"/>
    <property type="molecule type" value="Genomic_DNA"/>
</dbReference>
<evidence type="ECO:0000313" key="2">
    <source>
        <dbReference type="Proteomes" id="UP000683360"/>
    </source>
</evidence>
<reference evidence="1" key="1">
    <citation type="submission" date="2021-03" db="EMBL/GenBank/DDBJ databases">
        <authorList>
            <person name="Bekaert M."/>
        </authorList>
    </citation>
    <scope>NUCLEOTIDE SEQUENCE</scope>
</reference>
<protein>
    <submittedName>
        <fullName evidence="1">Uncharacterized protein</fullName>
    </submittedName>
</protein>